<organism evidence="1 2">
    <name type="scientific">Malus domestica</name>
    <name type="common">Apple</name>
    <name type="synonym">Pyrus malus</name>
    <dbReference type="NCBI Taxonomy" id="3750"/>
    <lineage>
        <taxon>Eukaryota</taxon>
        <taxon>Viridiplantae</taxon>
        <taxon>Streptophyta</taxon>
        <taxon>Embryophyta</taxon>
        <taxon>Tracheophyta</taxon>
        <taxon>Spermatophyta</taxon>
        <taxon>Magnoliopsida</taxon>
        <taxon>eudicotyledons</taxon>
        <taxon>Gunneridae</taxon>
        <taxon>Pentapetalae</taxon>
        <taxon>rosids</taxon>
        <taxon>fabids</taxon>
        <taxon>Rosales</taxon>
        <taxon>Rosaceae</taxon>
        <taxon>Amygdaloideae</taxon>
        <taxon>Maleae</taxon>
        <taxon>Malus</taxon>
    </lineage>
</organism>
<dbReference type="Proteomes" id="UP000290289">
    <property type="component" value="Chromosome 15"/>
</dbReference>
<name>A0A498HYI9_MALDO</name>
<reference evidence="1 2" key="1">
    <citation type="submission" date="2018-10" db="EMBL/GenBank/DDBJ databases">
        <title>A high-quality apple genome assembly.</title>
        <authorList>
            <person name="Hu J."/>
        </authorList>
    </citation>
    <scope>NUCLEOTIDE SEQUENCE [LARGE SCALE GENOMIC DNA]</scope>
    <source>
        <strain evidence="2">cv. HFTH1</strain>
        <tissue evidence="1">Young leaf</tissue>
    </source>
</reference>
<sequence length="189" mass="20302">MAETTPLSGAQQPSKLWKRVFAVAGIMTKLVTYDEKIMRVPYGDDKAFVKYSLFLVFRNRITTSAKEGSGSCCSSLGFGFARDGKRWGMGVDWGRLGGRVEEGFWVLVAVEKKKKSSWISEWVLSLATSTFNRKSNIKTDGGLTLAQICKMSGDSSDDSSGGGGGGGGAVIMVVVMMVVGGDNGDESEW</sequence>
<comment type="caution">
    <text evidence="1">The sequence shown here is derived from an EMBL/GenBank/DDBJ whole genome shotgun (WGS) entry which is preliminary data.</text>
</comment>
<gene>
    <name evidence="1" type="ORF">DVH24_029763</name>
</gene>
<dbReference type="AlphaFoldDB" id="A0A498HYI9"/>
<accession>A0A498HYI9</accession>
<proteinExistence type="predicted"/>
<dbReference type="EMBL" id="RDQH01000341">
    <property type="protein sequence ID" value="RXH75042.1"/>
    <property type="molecule type" value="Genomic_DNA"/>
</dbReference>
<keyword evidence="2" id="KW-1185">Reference proteome</keyword>
<protein>
    <submittedName>
        <fullName evidence="1">Uncharacterized protein</fullName>
    </submittedName>
</protein>
<evidence type="ECO:0000313" key="1">
    <source>
        <dbReference type="EMBL" id="RXH75042.1"/>
    </source>
</evidence>
<evidence type="ECO:0000313" key="2">
    <source>
        <dbReference type="Proteomes" id="UP000290289"/>
    </source>
</evidence>